<dbReference type="EMBL" id="JBHSQI010000012">
    <property type="protein sequence ID" value="MFC6155012.1"/>
    <property type="molecule type" value="Genomic_DNA"/>
</dbReference>
<comment type="caution">
    <text evidence="9">The sequence shown here is derived from an EMBL/GenBank/DDBJ whole genome shotgun (WGS) entry which is preliminary data.</text>
</comment>
<keyword evidence="7 9" id="KW-0378">Hydrolase</keyword>
<gene>
    <name evidence="7 9" type="primary">pgl</name>
    <name evidence="9" type="ORF">ACFPWU_15210</name>
</gene>
<dbReference type="Proteomes" id="UP001596098">
    <property type="component" value="Unassembled WGS sequence"/>
</dbReference>
<evidence type="ECO:0000256" key="4">
    <source>
        <dbReference type="ARBA" id="ARBA00010662"/>
    </source>
</evidence>
<dbReference type="PANTHER" id="PTHR11054:SF0">
    <property type="entry name" value="6-PHOSPHOGLUCONOLACTONASE"/>
    <property type="match status" value="1"/>
</dbReference>
<evidence type="ECO:0000259" key="8">
    <source>
        <dbReference type="Pfam" id="PF01182"/>
    </source>
</evidence>
<proteinExistence type="inferred from homology"/>
<dbReference type="SUPFAM" id="SSF100950">
    <property type="entry name" value="NagB/RpiA/CoA transferase-like"/>
    <property type="match status" value="1"/>
</dbReference>
<name>A0ABW1R1L7_9ACTN</name>
<evidence type="ECO:0000256" key="5">
    <source>
        <dbReference type="ARBA" id="ARBA00013198"/>
    </source>
</evidence>
<protein>
    <recommendedName>
        <fullName evidence="6 7">6-phosphogluconolactonase</fullName>
        <shortName evidence="7">6PGL</shortName>
        <ecNumber evidence="5 7">3.1.1.31</ecNumber>
    </recommendedName>
</protein>
<evidence type="ECO:0000256" key="6">
    <source>
        <dbReference type="ARBA" id="ARBA00020337"/>
    </source>
</evidence>
<dbReference type="CDD" id="cd01400">
    <property type="entry name" value="6PGL"/>
    <property type="match status" value="1"/>
</dbReference>
<dbReference type="PANTHER" id="PTHR11054">
    <property type="entry name" value="6-PHOSPHOGLUCONOLACTONASE"/>
    <property type="match status" value="1"/>
</dbReference>
<dbReference type="Gene3D" id="3.40.50.1360">
    <property type="match status" value="1"/>
</dbReference>
<feature type="domain" description="Glucosamine/galactosamine-6-phosphate isomerase" evidence="8">
    <location>
        <begin position="13"/>
        <end position="230"/>
    </location>
</feature>
<evidence type="ECO:0000256" key="2">
    <source>
        <dbReference type="ARBA" id="ARBA00002681"/>
    </source>
</evidence>
<sequence>MSAAAVTHVVRSDPDGVASTVADALVALLVDLTPMRDRVDVVLTGGTVAATVHRALASRVRVGDEQITRIRWSSLHLWWGDERFVGADDPERNHLQVHHDLLHVLPLRPEQVHPFPAAPERAGAAELSAAALVAADDLSGAPECFDLVMLGTGPDGHVASLFPGHTDQDVHGDVVAVRDSPKPPPMRLSLTAERLARTQRLWAFATGAGKAESVALASAGSDLPLGTVSAAARADDADVIWFLDDEAASLLTE</sequence>
<evidence type="ECO:0000313" key="10">
    <source>
        <dbReference type="Proteomes" id="UP001596098"/>
    </source>
</evidence>
<reference evidence="10" key="1">
    <citation type="journal article" date="2019" name="Int. J. Syst. Evol. Microbiol.">
        <title>The Global Catalogue of Microorganisms (GCM) 10K type strain sequencing project: providing services to taxonomists for standard genome sequencing and annotation.</title>
        <authorList>
            <consortium name="The Broad Institute Genomics Platform"/>
            <consortium name="The Broad Institute Genome Sequencing Center for Infectious Disease"/>
            <person name="Wu L."/>
            <person name="Ma J."/>
        </authorList>
    </citation>
    <scope>NUCLEOTIDE SEQUENCE [LARGE SCALE GENOMIC DNA]</scope>
    <source>
        <strain evidence="10">DFY28</strain>
    </source>
</reference>
<organism evidence="9 10">
    <name type="scientific">Nocardioides yefusunii</name>
    <dbReference type="NCBI Taxonomy" id="2500546"/>
    <lineage>
        <taxon>Bacteria</taxon>
        <taxon>Bacillati</taxon>
        <taxon>Actinomycetota</taxon>
        <taxon>Actinomycetes</taxon>
        <taxon>Propionibacteriales</taxon>
        <taxon>Nocardioidaceae</taxon>
        <taxon>Nocardioides</taxon>
    </lineage>
</organism>
<evidence type="ECO:0000256" key="1">
    <source>
        <dbReference type="ARBA" id="ARBA00000832"/>
    </source>
</evidence>
<evidence type="ECO:0000256" key="3">
    <source>
        <dbReference type="ARBA" id="ARBA00004961"/>
    </source>
</evidence>
<dbReference type="Pfam" id="PF01182">
    <property type="entry name" value="Glucosamine_iso"/>
    <property type="match status" value="1"/>
</dbReference>
<keyword evidence="10" id="KW-1185">Reference proteome</keyword>
<evidence type="ECO:0000256" key="7">
    <source>
        <dbReference type="RuleBase" id="RU365095"/>
    </source>
</evidence>
<dbReference type="RefSeq" id="WP_164878815.1">
    <property type="nucleotide sequence ID" value="NZ_CP034929.1"/>
</dbReference>
<comment type="pathway">
    <text evidence="3 7">Carbohydrate degradation; pentose phosphate pathway; D-ribulose 5-phosphate from D-glucose 6-phosphate (oxidative stage): step 2/3.</text>
</comment>
<comment type="similarity">
    <text evidence="4 7">Belongs to the glucosamine/galactosamine-6-phosphate isomerase family. 6-phosphogluconolactonase subfamily.</text>
</comment>
<dbReference type="InterPro" id="IPR039104">
    <property type="entry name" value="6PGL"/>
</dbReference>
<comment type="function">
    <text evidence="2 7">Hydrolysis of 6-phosphogluconolactone to 6-phosphogluconate.</text>
</comment>
<dbReference type="GO" id="GO:0017057">
    <property type="term" value="F:6-phosphogluconolactonase activity"/>
    <property type="evidence" value="ECO:0007669"/>
    <property type="project" value="UniProtKB-EC"/>
</dbReference>
<dbReference type="EC" id="3.1.1.31" evidence="5 7"/>
<dbReference type="InterPro" id="IPR005900">
    <property type="entry name" value="6-phosphogluconolactonase_DevB"/>
</dbReference>
<accession>A0ABW1R1L7</accession>
<comment type="catalytic activity">
    <reaction evidence="1 7">
        <text>6-phospho-D-glucono-1,5-lactone + H2O = 6-phospho-D-gluconate + H(+)</text>
        <dbReference type="Rhea" id="RHEA:12556"/>
        <dbReference type="ChEBI" id="CHEBI:15377"/>
        <dbReference type="ChEBI" id="CHEBI:15378"/>
        <dbReference type="ChEBI" id="CHEBI:57955"/>
        <dbReference type="ChEBI" id="CHEBI:58759"/>
        <dbReference type="EC" id="3.1.1.31"/>
    </reaction>
</comment>
<dbReference type="InterPro" id="IPR006148">
    <property type="entry name" value="Glc/Gal-6P_isomerase"/>
</dbReference>
<dbReference type="InterPro" id="IPR037171">
    <property type="entry name" value="NagB/RpiA_transferase-like"/>
</dbReference>
<dbReference type="NCBIfam" id="TIGR01198">
    <property type="entry name" value="pgl"/>
    <property type="match status" value="1"/>
</dbReference>
<evidence type="ECO:0000313" key="9">
    <source>
        <dbReference type="EMBL" id="MFC6155012.1"/>
    </source>
</evidence>